<name>A0ACC1L6F6_9FUNG</name>
<proteinExistence type="predicted"/>
<feature type="non-terminal residue" evidence="1">
    <location>
        <position position="1"/>
    </location>
</feature>
<evidence type="ECO:0000313" key="1">
    <source>
        <dbReference type="EMBL" id="KAJ2801981.1"/>
    </source>
</evidence>
<protein>
    <submittedName>
        <fullName evidence="1">Uncharacterized protein</fullName>
    </submittedName>
</protein>
<gene>
    <name evidence="1" type="ORF">H4R21_002595</name>
</gene>
<keyword evidence="2" id="KW-1185">Reference proteome</keyword>
<reference evidence="1" key="1">
    <citation type="submission" date="2022-07" db="EMBL/GenBank/DDBJ databases">
        <title>Phylogenomic reconstructions and comparative analyses of Kickxellomycotina fungi.</title>
        <authorList>
            <person name="Reynolds N.K."/>
            <person name="Stajich J.E."/>
            <person name="Barry K."/>
            <person name="Grigoriev I.V."/>
            <person name="Crous P."/>
            <person name="Smith M.E."/>
        </authorList>
    </citation>
    <scope>NUCLEOTIDE SEQUENCE</scope>
    <source>
        <strain evidence="1">BCRC 34780</strain>
    </source>
</reference>
<organism evidence="1 2">
    <name type="scientific">Coemansia helicoidea</name>
    <dbReference type="NCBI Taxonomy" id="1286919"/>
    <lineage>
        <taxon>Eukaryota</taxon>
        <taxon>Fungi</taxon>
        <taxon>Fungi incertae sedis</taxon>
        <taxon>Zoopagomycota</taxon>
        <taxon>Kickxellomycotina</taxon>
        <taxon>Kickxellomycetes</taxon>
        <taxon>Kickxellales</taxon>
        <taxon>Kickxellaceae</taxon>
        <taxon>Coemansia</taxon>
    </lineage>
</organism>
<dbReference type="Proteomes" id="UP001140087">
    <property type="component" value="Unassembled WGS sequence"/>
</dbReference>
<dbReference type="EMBL" id="JANBUN010000685">
    <property type="protein sequence ID" value="KAJ2801981.1"/>
    <property type="molecule type" value="Genomic_DNA"/>
</dbReference>
<accession>A0ACC1L6F6</accession>
<comment type="caution">
    <text evidence="1">The sequence shown here is derived from an EMBL/GenBank/DDBJ whole genome shotgun (WGS) entry which is preliminary data.</text>
</comment>
<sequence length="340" mass="35604">PGCAYARLHCQTRAAVAGNRVEWTGWPIEARADLAGEERAAERQKVVALRDDVGLRQATFDAGGWPHAGRANWHVTPDRLARAGFYYTPEWPGDDTATCAFCGYALAEWEPDDDPTREHARRSAECLFFRLGSAADSADGASANDAAGTDADADAAADAATDADAEVSPKRQRLSMADPTEQGADAGDSADGASGSGSDEDGNVEDAGSDSVGAQLTPDDGEDVDAEEGQEPTPDSHDGGPQEPDTQMSETQVEAPLSAMAVDEAPASSSSSSSSAGDDSSGDGGEWELAEDEEDLTVEEFIRACCEQKIAALEASASQMIDAFMKRAEATRERICGMSL</sequence>
<evidence type="ECO:0000313" key="2">
    <source>
        <dbReference type="Proteomes" id="UP001140087"/>
    </source>
</evidence>